<accession>A0ABQ4G0R7</accession>
<evidence type="ECO:0000313" key="3">
    <source>
        <dbReference type="EMBL" id="GIH40642.1"/>
    </source>
</evidence>
<keyword evidence="2" id="KW-0732">Signal</keyword>
<evidence type="ECO:0000256" key="2">
    <source>
        <dbReference type="SAM" id="SignalP"/>
    </source>
</evidence>
<feature type="chain" id="PRO_5047519082" evidence="2">
    <location>
        <begin position="24"/>
        <end position="169"/>
    </location>
</feature>
<feature type="compositionally biased region" description="Polar residues" evidence="1">
    <location>
        <begin position="111"/>
        <end position="135"/>
    </location>
</feature>
<comment type="caution">
    <text evidence="3">The sequence shown here is derived from an EMBL/GenBank/DDBJ whole genome shotgun (WGS) entry which is preliminary data.</text>
</comment>
<protein>
    <submittedName>
        <fullName evidence="3">Uncharacterized protein</fullName>
    </submittedName>
</protein>
<dbReference type="EMBL" id="BOOC01000014">
    <property type="protein sequence ID" value="GIH40642.1"/>
    <property type="molecule type" value="Genomic_DNA"/>
</dbReference>
<name>A0ABQ4G0R7_9ACTN</name>
<organism evidence="3 4">
    <name type="scientific">Microbispora corallina</name>
    <dbReference type="NCBI Taxonomy" id="83302"/>
    <lineage>
        <taxon>Bacteria</taxon>
        <taxon>Bacillati</taxon>
        <taxon>Actinomycetota</taxon>
        <taxon>Actinomycetes</taxon>
        <taxon>Streptosporangiales</taxon>
        <taxon>Streptosporangiaceae</taxon>
        <taxon>Microbispora</taxon>
    </lineage>
</organism>
<evidence type="ECO:0000313" key="4">
    <source>
        <dbReference type="Proteomes" id="UP000603904"/>
    </source>
</evidence>
<proteinExistence type="predicted"/>
<sequence>MPKLNNLVGVLAISAAMTGGAVALGNVVTATSANAATVMGGYVGGPSYVSRAYPRLSNRQGQGTKNKNKNKQWQHERQHQNQHQFLLRDFTLVLTPFQKTETDSRALPYNWQASDTRAQPWNRQDSQTDTRSNPKQKQDAEAENENDPSKKVEPTPTVTVTVTAKPMVP</sequence>
<dbReference type="RefSeq" id="WP_204058017.1">
    <property type="nucleotide sequence ID" value="NZ_BAAAGP010000009.1"/>
</dbReference>
<feature type="signal peptide" evidence="2">
    <location>
        <begin position="1"/>
        <end position="23"/>
    </location>
</feature>
<feature type="region of interest" description="Disordered" evidence="1">
    <location>
        <begin position="105"/>
        <end position="169"/>
    </location>
</feature>
<dbReference type="Proteomes" id="UP000603904">
    <property type="component" value="Unassembled WGS sequence"/>
</dbReference>
<reference evidence="3 4" key="1">
    <citation type="submission" date="2021-01" db="EMBL/GenBank/DDBJ databases">
        <title>Whole genome shotgun sequence of Microbispora corallina NBRC 16416.</title>
        <authorList>
            <person name="Komaki H."/>
            <person name="Tamura T."/>
        </authorList>
    </citation>
    <scope>NUCLEOTIDE SEQUENCE [LARGE SCALE GENOMIC DNA]</scope>
    <source>
        <strain evidence="3 4">NBRC 16416</strain>
    </source>
</reference>
<keyword evidence="4" id="KW-1185">Reference proteome</keyword>
<feature type="compositionally biased region" description="Low complexity" evidence="1">
    <location>
        <begin position="154"/>
        <end position="169"/>
    </location>
</feature>
<gene>
    <name evidence="3" type="ORF">Mco01_36420</name>
</gene>
<feature type="region of interest" description="Disordered" evidence="1">
    <location>
        <begin position="54"/>
        <end position="81"/>
    </location>
</feature>
<evidence type="ECO:0000256" key="1">
    <source>
        <dbReference type="SAM" id="MobiDB-lite"/>
    </source>
</evidence>